<protein>
    <submittedName>
        <fullName evidence="3">Clp amino terminal domain-containing protein, pathogenicity island component</fullName>
    </submittedName>
</protein>
<reference evidence="4" key="1">
    <citation type="submission" date="2016-10" db="EMBL/GenBank/DDBJ databases">
        <authorList>
            <person name="Varghese N."/>
        </authorList>
    </citation>
    <scope>NUCLEOTIDE SEQUENCE [LARGE SCALE GENOMIC DNA]</scope>
    <source>
        <strain evidence="4">DSM 45096 / BCRC 16803 / CGMCC 4.1857 / CIP 109030 / JCM 12277 / KCTC 19219 / NBRC 100920 / 33214</strain>
    </source>
</reference>
<name>A0A1H7HM85_STRJI</name>
<evidence type="ECO:0000313" key="4">
    <source>
        <dbReference type="Proteomes" id="UP000183015"/>
    </source>
</evidence>
<dbReference type="PROSITE" id="PS51903">
    <property type="entry name" value="CLP_R"/>
    <property type="match status" value="1"/>
</dbReference>
<proteinExistence type="predicted"/>
<dbReference type="Pfam" id="PF02861">
    <property type="entry name" value="Clp_N"/>
    <property type="match status" value="1"/>
</dbReference>
<dbReference type="eggNOG" id="COG0542">
    <property type="taxonomic scope" value="Bacteria"/>
</dbReference>
<keyword evidence="4" id="KW-1185">Reference proteome</keyword>
<dbReference type="PANTHER" id="PTHR47016">
    <property type="entry name" value="ATP-DEPENDENT CLP PROTEASE ATP-BINDING SUBUNIT CLPT1, CHLOROPLASTIC"/>
    <property type="match status" value="1"/>
</dbReference>
<dbReference type="Gene3D" id="1.10.1780.10">
    <property type="entry name" value="Clp, N-terminal domain"/>
    <property type="match status" value="1"/>
</dbReference>
<accession>A0A1H7HM85</accession>
<dbReference type="PANTHER" id="PTHR47016:SF5">
    <property type="entry name" value="CLP DOMAIN SUPERFAMILY PROTEIN"/>
    <property type="match status" value="1"/>
</dbReference>
<dbReference type="InterPro" id="IPR004176">
    <property type="entry name" value="Clp_R_N"/>
</dbReference>
<evidence type="ECO:0000259" key="2">
    <source>
        <dbReference type="PROSITE" id="PS51903"/>
    </source>
</evidence>
<dbReference type="STRING" id="235985.SAMN05414137_102273"/>
<evidence type="ECO:0000256" key="1">
    <source>
        <dbReference type="PROSITE-ProRule" id="PRU01251"/>
    </source>
</evidence>
<organism evidence="3 4">
    <name type="scientific">Streptacidiphilus jiangxiensis</name>
    <dbReference type="NCBI Taxonomy" id="235985"/>
    <lineage>
        <taxon>Bacteria</taxon>
        <taxon>Bacillati</taxon>
        <taxon>Actinomycetota</taxon>
        <taxon>Actinomycetes</taxon>
        <taxon>Kitasatosporales</taxon>
        <taxon>Streptomycetaceae</taxon>
        <taxon>Streptacidiphilus</taxon>
    </lineage>
</organism>
<dbReference type="EMBL" id="FOAZ01000002">
    <property type="protein sequence ID" value="SEK51369.1"/>
    <property type="molecule type" value="Genomic_DNA"/>
</dbReference>
<dbReference type="RefSeq" id="WP_052439140.1">
    <property type="nucleotide sequence ID" value="NZ_BBPN01000033.1"/>
</dbReference>
<dbReference type="InterPro" id="IPR036628">
    <property type="entry name" value="Clp_N_dom_sf"/>
</dbReference>
<dbReference type="OrthoDB" id="3628183at2"/>
<dbReference type="InterPro" id="IPR044217">
    <property type="entry name" value="CLPT1/2"/>
</dbReference>
<keyword evidence="1" id="KW-0677">Repeat</keyword>
<gene>
    <name evidence="3" type="ORF">SAMN05414137_102273</name>
</gene>
<dbReference type="SUPFAM" id="SSF81923">
    <property type="entry name" value="Double Clp-N motif"/>
    <property type="match status" value="1"/>
</dbReference>
<feature type="domain" description="Clp R" evidence="2">
    <location>
        <begin position="83"/>
        <end position="229"/>
    </location>
</feature>
<dbReference type="Proteomes" id="UP000183015">
    <property type="component" value="Unassembled WGS sequence"/>
</dbReference>
<sequence>MSPLDISLADLIARLDEELPAADELARISAARLRAQTLSDLGDQLVDHYVSNARRAGASWSEIGDAIGVSKQAAQQRHTPAAFERFTDLNRHGIVLAQEAARTHRHDFIGTEHLLLGLLGEPRGLAHALLVAQAGTEQRVREAVEDVMTPPGEKMLRGHIAFHPESKQAIDQARAAATDLGHDRVGTEHLLLGLIRVTESPAARILGTLGFASDALHETVRTEIAARFPSGGPDAQR</sequence>
<evidence type="ECO:0000313" key="3">
    <source>
        <dbReference type="EMBL" id="SEK51369.1"/>
    </source>
</evidence>
<dbReference type="AlphaFoldDB" id="A0A1H7HM85"/>